<proteinExistence type="predicted"/>
<evidence type="ECO:0000313" key="5">
    <source>
        <dbReference type="Proteomes" id="UP000278440"/>
    </source>
</evidence>
<keyword evidence="5" id="KW-1185">Reference proteome</keyword>
<organism evidence="4 5">
    <name type="scientific">Terracoccus luteus</name>
    <dbReference type="NCBI Taxonomy" id="53356"/>
    <lineage>
        <taxon>Bacteria</taxon>
        <taxon>Bacillati</taxon>
        <taxon>Actinomycetota</taxon>
        <taxon>Actinomycetes</taxon>
        <taxon>Micrococcales</taxon>
        <taxon>Intrasporangiaceae</taxon>
        <taxon>Terracoccus</taxon>
    </lineage>
</organism>
<evidence type="ECO:0000259" key="3">
    <source>
        <dbReference type="Pfam" id="PF01551"/>
    </source>
</evidence>
<comment type="caution">
    <text evidence="4">The sequence shown here is derived from an EMBL/GenBank/DDBJ whole genome shotgun (WGS) entry which is preliminary data.</text>
</comment>
<sequence>MSLVSSLAAAVLSVAALLAPAPLAAEAPAPARGWTWPLAPQPSVVRGFDPPDRPWLAGHRGVDLSARVGQPVRAPTGGEVTYSGRLAGRGVVVVGHAGGLRSTFEPVTAGPPVGTAVARGDPVGTVEPVAGHCSPATCLHWGVRRGDTYLDPLALIGARPVVLLPLR</sequence>
<dbReference type="OrthoDB" id="5245088at2"/>
<dbReference type="InterPro" id="IPR016047">
    <property type="entry name" value="M23ase_b-sheet_dom"/>
</dbReference>
<dbReference type="SUPFAM" id="SSF51261">
    <property type="entry name" value="Duplicated hybrid motif"/>
    <property type="match status" value="1"/>
</dbReference>
<dbReference type="PANTHER" id="PTHR21666:SF289">
    <property type="entry name" value="L-ALA--D-GLU ENDOPEPTIDASE"/>
    <property type="match status" value="1"/>
</dbReference>
<dbReference type="AlphaFoldDB" id="A0A495XTJ1"/>
<dbReference type="PANTHER" id="PTHR21666">
    <property type="entry name" value="PEPTIDASE-RELATED"/>
    <property type="match status" value="1"/>
</dbReference>
<reference evidence="4 5" key="1">
    <citation type="submission" date="2018-10" db="EMBL/GenBank/DDBJ databases">
        <title>Sequencing the genomes of 1000 actinobacteria strains.</title>
        <authorList>
            <person name="Klenk H.-P."/>
        </authorList>
    </citation>
    <scope>NUCLEOTIDE SEQUENCE [LARGE SCALE GENOMIC DNA]</scope>
    <source>
        <strain evidence="4 5">DSM 44267</strain>
    </source>
</reference>
<dbReference type="GO" id="GO:0004222">
    <property type="term" value="F:metalloendopeptidase activity"/>
    <property type="evidence" value="ECO:0007669"/>
    <property type="project" value="TreeGrafter"/>
</dbReference>
<dbReference type="EMBL" id="RBXT01000001">
    <property type="protein sequence ID" value="RKT77517.1"/>
    <property type="molecule type" value="Genomic_DNA"/>
</dbReference>
<protein>
    <submittedName>
        <fullName evidence="4">Peptidase M23-like protein</fullName>
    </submittedName>
</protein>
<feature type="signal peptide" evidence="2">
    <location>
        <begin position="1"/>
        <end position="24"/>
    </location>
</feature>
<evidence type="ECO:0000256" key="2">
    <source>
        <dbReference type="SAM" id="SignalP"/>
    </source>
</evidence>
<name>A0A495XTJ1_9MICO</name>
<keyword evidence="1 2" id="KW-0732">Signal</keyword>
<dbReference type="Gene3D" id="2.70.70.10">
    <property type="entry name" value="Glucose Permease (Domain IIA)"/>
    <property type="match status" value="1"/>
</dbReference>
<dbReference type="RefSeq" id="WP_121031427.1">
    <property type="nucleotide sequence ID" value="NZ_RBXT01000001.1"/>
</dbReference>
<evidence type="ECO:0000256" key="1">
    <source>
        <dbReference type="ARBA" id="ARBA00022729"/>
    </source>
</evidence>
<gene>
    <name evidence="4" type="ORF">DFJ68_0940</name>
</gene>
<dbReference type="InterPro" id="IPR050570">
    <property type="entry name" value="Cell_wall_metabolism_enzyme"/>
</dbReference>
<feature type="domain" description="M23ase beta-sheet core" evidence="3">
    <location>
        <begin position="58"/>
        <end position="152"/>
    </location>
</feature>
<dbReference type="Proteomes" id="UP000278440">
    <property type="component" value="Unassembled WGS sequence"/>
</dbReference>
<accession>A0A495XTJ1</accession>
<feature type="chain" id="PRO_5019836444" evidence="2">
    <location>
        <begin position="25"/>
        <end position="167"/>
    </location>
</feature>
<evidence type="ECO:0000313" key="4">
    <source>
        <dbReference type="EMBL" id="RKT77517.1"/>
    </source>
</evidence>
<dbReference type="InterPro" id="IPR011055">
    <property type="entry name" value="Dup_hybrid_motif"/>
</dbReference>
<dbReference type="Pfam" id="PF01551">
    <property type="entry name" value="Peptidase_M23"/>
    <property type="match status" value="1"/>
</dbReference>